<keyword evidence="6" id="KW-1185">Reference proteome</keyword>
<evidence type="ECO:0000313" key="6">
    <source>
        <dbReference type="Proteomes" id="UP000275408"/>
    </source>
</evidence>
<proteinExistence type="predicted"/>
<dbReference type="AlphaFoldDB" id="A0A3M6TSD9"/>
<keyword evidence="2" id="KW-1015">Disulfide bond</keyword>
<dbReference type="STRING" id="46731.A0A3M6TSD9"/>
<name>A0A3M6TSD9_POCDA</name>
<dbReference type="Pfam" id="PF00431">
    <property type="entry name" value="CUB"/>
    <property type="match status" value="1"/>
</dbReference>
<dbReference type="PROSITE" id="PS01180">
    <property type="entry name" value="CUB"/>
    <property type="match status" value="1"/>
</dbReference>
<evidence type="ECO:0000256" key="2">
    <source>
        <dbReference type="ARBA" id="ARBA00023157"/>
    </source>
</evidence>
<protein>
    <recommendedName>
        <fullName evidence="4">CUB domain-containing protein</fullName>
    </recommendedName>
</protein>
<dbReference type="InterPro" id="IPR035914">
    <property type="entry name" value="Sperma_CUB_dom_sf"/>
</dbReference>
<evidence type="ECO:0000256" key="1">
    <source>
        <dbReference type="ARBA" id="ARBA00022737"/>
    </source>
</evidence>
<keyword evidence="1" id="KW-0677">Repeat</keyword>
<dbReference type="OrthoDB" id="5982776at2759"/>
<dbReference type="SUPFAM" id="SSF49854">
    <property type="entry name" value="Spermadhesin, CUB domain"/>
    <property type="match status" value="1"/>
</dbReference>
<evidence type="ECO:0000313" key="5">
    <source>
        <dbReference type="EMBL" id="RMX44198.1"/>
    </source>
</evidence>
<dbReference type="SMART" id="SM00042">
    <property type="entry name" value="CUB"/>
    <property type="match status" value="1"/>
</dbReference>
<sequence length="207" mass="23470">MAKCMVQNCGNAAEKMKQGEIRLFTSRTAQTHLPKNICSTQMRILNSDSHQIYGDNGTITSPNFPRLYPDKLSILWNITAVTGNQIKLHFTSFHLQLSESCDTDFVQVKDGPLPSSDAIVRMCGKRRSEKIVFSTGPHLQIYFITDGRNSYPGFRVSYEAVGLKNHDKKCRCVRVESAEELYLRVYCMDLKLSSVSDGHELQQNKKD</sequence>
<comment type="caution">
    <text evidence="5">The sequence shown here is derived from an EMBL/GenBank/DDBJ whole genome shotgun (WGS) entry which is preliminary data.</text>
</comment>
<feature type="domain" description="CUB" evidence="4">
    <location>
        <begin position="38"/>
        <end position="161"/>
    </location>
</feature>
<reference evidence="5 6" key="1">
    <citation type="journal article" date="2018" name="Sci. Rep.">
        <title>Comparative analysis of the Pocillopora damicornis genome highlights role of immune system in coral evolution.</title>
        <authorList>
            <person name="Cunning R."/>
            <person name="Bay R.A."/>
            <person name="Gillette P."/>
            <person name="Baker A.C."/>
            <person name="Traylor-Knowles N."/>
        </authorList>
    </citation>
    <scope>NUCLEOTIDE SEQUENCE [LARGE SCALE GENOMIC DNA]</scope>
    <source>
        <strain evidence="5">RSMAS</strain>
        <tissue evidence="5">Whole animal</tissue>
    </source>
</reference>
<comment type="caution">
    <text evidence="3">Lacks conserved residue(s) required for the propagation of feature annotation.</text>
</comment>
<dbReference type="Proteomes" id="UP000275408">
    <property type="component" value="Unassembled WGS sequence"/>
</dbReference>
<dbReference type="InterPro" id="IPR000859">
    <property type="entry name" value="CUB_dom"/>
</dbReference>
<dbReference type="FunFam" id="2.60.120.290:FF:000013">
    <property type="entry name" value="Membrane frizzled-related protein"/>
    <property type="match status" value="1"/>
</dbReference>
<dbReference type="PANTHER" id="PTHR24251">
    <property type="entry name" value="OVOCHYMASE-RELATED"/>
    <property type="match status" value="1"/>
</dbReference>
<organism evidence="5 6">
    <name type="scientific">Pocillopora damicornis</name>
    <name type="common">Cauliflower coral</name>
    <name type="synonym">Millepora damicornis</name>
    <dbReference type="NCBI Taxonomy" id="46731"/>
    <lineage>
        <taxon>Eukaryota</taxon>
        <taxon>Metazoa</taxon>
        <taxon>Cnidaria</taxon>
        <taxon>Anthozoa</taxon>
        <taxon>Hexacorallia</taxon>
        <taxon>Scleractinia</taxon>
        <taxon>Astrocoeniina</taxon>
        <taxon>Pocilloporidae</taxon>
        <taxon>Pocillopora</taxon>
    </lineage>
</organism>
<accession>A0A3M6TSD9</accession>
<dbReference type="Gene3D" id="2.60.120.290">
    <property type="entry name" value="Spermadhesin, CUB domain"/>
    <property type="match status" value="1"/>
</dbReference>
<gene>
    <name evidence="5" type="ORF">pdam_00002572</name>
</gene>
<dbReference type="CDD" id="cd00041">
    <property type="entry name" value="CUB"/>
    <property type="match status" value="1"/>
</dbReference>
<evidence type="ECO:0000259" key="4">
    <source>
        <dbReference type="PROSITE" id="PS01180"/>
    </source>
</evidence>
<dbReference type="EMBL" id="RCHS01003049">
    <property type="protein sequence ID" value="RMX44198.1"/>
    <property type="molecule type" value="Genomic_DNA"/>
</dbReference>
<evidence type="ECO:0000256" key="3">
    <source>
        <dbReference type="PROSITE-ProRule" id="PRU00059"/>
    </source>
</evidence>